<feature type="region of interest" description="Disordered" evidence="1">
    <location>
        <begin position="1"/>
        <end position="30"/>
    </location>
</feature>
<feature type="region of interest" description="Disordered" evidence="1">
    <location>
        <begin position="112"/>
        <end position="138"/>
    </location>
</feature>
<feature type="region of interest" description="Disordered" evidence="1">
    <location>
        <begin position="201"/>
        <end position="240"/>
    </location>
</feature>
<keyword evidence="3" id="KW-1185">Reference proteome</keyword>
<evidence type="ECO:0000313" key="3">
    <source>
        <dbReference type="Proteomes" id="UP001140206"/>
    </source>
</evidence>
<evidence type="ECO:0000256" key="1">
    <source>
        <dbReference type="SAM" id="MobiDB-lite"/>
    </source>
</evidence>
<reference evidence="2" key="1">
    <citation type="submission" date="2022-08" db="EMBL/GenBank/DDBJ databases">
        <authorList>
            <person name="Marques A."/>
        </authorList>
    </citation>
    <scope>NUCLEOTIDE SEQUENCE</scope>
    <source>
        <strain evidence="2">RhyPub2mFocal</strain>
        <tissue evidence="2">Leaves</tissue>
    </source>
</reference>
<organism evidence="2 3">
    <name type="scientific">Rhynchospora pubera</name>
    <dbReference type="NCBI Taxonomy" id="906938"/>
    <lineage>
        <taxon>Eukaryota</taxon>
        <taxon>Viridiplantae</taxon>
        <taxon>Streptophyta</taxon>
        <taxon>Embryophyta</taxon>
        <taxon>Tracheophyta</taxon>
        <taxon>Spermatophyta</taxon>
        <taxon>Magnoliopsida</taxon>
        <taxon>Liliopsida</taxon>
        <taxon>Poales</taxon>
        <taxon>Cyperaceae</taxon>
        <taxon>Cyperoideae</taxon>
        <taxon>Rhynchosporeae</taxon>
        <taxon>Rhynchospora</taxon>
    </lineage>
</organism>
<dbReference type="PANTHER" id="PTHR34120:SF2">
    <property type="entry name" value="OS01G0860900 PROTEIN"/>
    <property type="match status" value="1"/>
</dbReference>
<dbReference type="Proteomes" id="UP001140206">
    <property type="component" value="Chromosome 5"/>
</dbReference>
<protein>
    <submittedName>
        <fullName evidence="2">Uncharacterized protein</fullName>
    </submittedName>
</protein>
<dbReference type="PANTHER" id="PTHR34120">
    <property type="entry name" value="EXPRESSED PROTEIN"/>
    <property type="match status" value="1"/>
</dbReference>
<name>A0AAV8BZ65_9POAL</name>
<feature type="compositionally biased region" description="Polar residues" evidence="1">
    <location>
        <begin position="1"/>
        <end position="10"/>
    </location>
</feature>
<feature type="compositionally biased region" description="Basic and acidic residues" evidence="1">
    <location>
        <begin position="214"/>
        <end position="236"/>
    </location>
</feature>
<proteinExistence type="predicted"/>
<feature type="compositionally biased region" description="Polar residues" evidence="1">
    <location>
        <begin position="119"/>
        <end position="128"/>
    </location>
</feature>
<evidence type="ECO:0000313" key="2">
    <source>
        <dbReference type="EMBL" id="KAJ4747672.1"/>
    </source>
</evidence>
<feature type="region of interest" description="Disordered" evidence="1">
    <location>
        <begin position="44"/>
        <end position="74"/>
    </location>
</feature>
<gene>
    <name evidence="2" type="ORF">LUZ62_082077</name>
</gene>
<feature type="compositionally biased region" description="Basic and acidic residues" evidence="1">
    <location>
        <begin position="11"/>
        <end position="24"/>
    </location>
</feature>
<dbReference type="EMBL" id="JAMFTS010000005">
    <property type="protein sequence ID" value="KAJ4747672.1"/>
    <property type="molecule type" value="Genomic_DNA"/>
</dbReference>
<accession>A0AAV8BZ65</accession>
<dbReference type="AlphaFoldDB" id="A0AAV8BZ65"/>
<feature type="compositionally biased region" description="Polar residues" evidence="1">
    <location>
        <begin position="55"/>
        <end position="74"/>
    </location>
</feature>
<sequence length="283" mass="30778">MAKIDPNSTESGRRITSENARDDSDLPPDSIVVPISQEIIWQDLGTAYDSEDSTRGGTNPKSHSNPFPWSKTASTSNRVAATNLNATTSSQIIGLPAKIQRPGFIQCHRPPSIFPKGRSSGSKKTGLTDTEPGSPKVSCLGHVLSERERVRRRRQREARREREFEEQGPGGFCCTGFSLILHCGGGDRKRGEPCMEVAEVRQPSPEKSQASKAAEVEKSAVKEIQKPGKEARRSPDVEVEAEVAPPAISAMKRFSSGRRAASWGDDVAVAENQGRVEEAKESN</sequence>
<comment type="caution">
    <text evidence="2">The sequence shown here is derived from an EMBL/GenBank/DDBJ whole genome shotgun (WGS) entry which is preliminary data.</text>
</comment>